<protein>
    <submittedName>
        <fullName evidence="4">Copper amine oxidase</fullName>
    </submittedName>
</protein>
<gene>
    <name evidence="4" type="ORF">CSTERLE_00810</name>
</gene>
<evidence type="ECO:0000259" key="2">
    <source>
        <dbReference type="Pfam" id="PF07486"/>
    </source>
</evidence>
<reference evidence="4 5" key="1">
    <citation type="submission" date="2016-02" db="EMBL/GenBank/DDBJ databases">
        <title>Comparison of Clostridium stercorarium subspecies using comparative genomics and transcriptomics.</title>
        <authorList>
            <person name="Schellenberg J."/>
            <person name="Thallinger G."/>
            <person name="Levin D.B."/>
            <person name="Zhang X."/>
            <person name="Alvare G."/>
            <person name="Fristensky B."/>
            <person name="Sparling R."/>
        </authorList>
    </citation>
    <scope>NUCLEOTIDE SEQUENCE [LARGE SCALE GENOMIC DNA]</scope>
    <source>
        <strain evidence="4 5">DSM 9219</strain>
    </source>
</reference>
<feature type="signal peptide" evidence="1">
    <location>
        <begin position="1"/>
        <end position="33"/>
    </location>
</feature>
<evidence type="ECO:0000259" key="3">
    <source>
        <dbReference type="Pfam" id="PF07833"/>
    </source>
</evidence>
<dbReference type="EMBL" id="CP014673">
    <property type="protein sequence ID" value="ANX00234.1"/>
    <property type="molecule type" value="Genomic_DNA"/>
</dbReference>
<dbReference type="AlphaFoldDB" id="A0A1B1YHJ2"/>
<evidence type="ECO:0000313" key="4">
    <source>
        <dbReference type="EMBL" id="ANX00234.1"/>
    </source>
</evidence>
<proteinExistence type="predicted"/>
<dbReference type="Pfam" id="PF07833">
    <property type="entry name" value="Cu_amine_oxidN1"/>
    <property type="match status" value="1"/>
</dbReference>
<name>A0A1B1YHJ2_THEST</name>
<dbReference type="Gene3D" id="1.10.10.2520">
    <property type="entry name" value="Cell wall hydrolase SleB, domain 1"/>
    <property type="match status" value="1"/>
</dbReference>
<dbReference type="RefSeq" id="WP_034836533.1">
    <property type="nucleotide sequence ID" value="NZ_CP014673.1"/>
</dbReference>
<dbReference type="InterPro" id="IPR036582">
    <property type="entry name" value="Mao_N_sf"/>
</dbReference>
<keyword evidence="1" id="KW-0732">Signal</keyword>
<accession>A0A1B1YHJ2</accession>
<organism evidence="4 5">
    <name type="scientific">Thermoclostridium stercorarium subsp. leptospartum DSM 9219</name>
    <dbReference type="NCBI Taxonomy" id="1346611"/>
    <lineage>
        <taxon>Bacteria</taxon>
        <taxon>Bacillati</taxon>
        <taxon>Bacillota</taxon>
        <taxon>Clostridia</taxon>
        <taxon>Eubacteriales</taxon>
        <taxon>Oscillospiraceae</taxon>
        <taxon>Thermoclostridium</taxon>
    </lineage>
</organism>
<evidence type="ECO:0000313" key="5">
    <source>
        <dbReference type="Proteomes" id="UP000092931"/>
    </source>
</evidence>
<dbReference type="InterPro" id="IPR042047">
    <property type="entry name" value="SleB_dom1"/>
</dbReference>
<feature type="domain" description="Copper amine oxidase-like N-terminal" evidence="3">
    <location>
        <begin position="45"/>
        <end position="151"/>
    </location>
</feature>
<dbReference type="GO" id="GO:0016787">
    <property type="term" value="F:hydrolase activity"/>
    <property type="evidence" value="ECO:0007669"/>
    <property type="project" value="InterPro"/>
</dbReference>
<dbReference type="SUPFAM" id="SSF55383">
    <property type="entry name" value="Copper amine oxidase, domain N"/>
    <property type="match status" value="1"/>
</dbReference>
<dbReference type="Proteomes" id="UP000092931">
    <property type="component" value="Chromosome"/>
</dbReference>
<dbReference type="InterPro" id="IPR012854">
    <property type="entry name" value="Cu_amine_oxidase-like_N"/>
</dbReference>
<feature type="chain" id="PRO_5008532821" evidence="1">
    <location>
        <begin position="34"/>
        <end position="286"/>
    </location>
</feature>
<evidence type="ECO:0000256" key="1">
    <source>
        <dbReference type="SAM" id="SignalP"/>
    </source>
</evidence>
<dbReference type="InterPro" id="IPR011105">
    <property type="entry name" value="Cell_wall_hydrolase_SleB"/>
</dbReference>
<dbReference type="Pfam" id="PF07486">
    <property type="entry name" value="Hydrolase_2"/>
    <property type="match status" value="1"/>
</dbReference>
<feature type="domain" description="Cell wall hydrolase SleB" evidence="2">
    <location>
        <begin position="191"/>
        <end position="285"/>
    </location>
</feature>
<sequence length="286" mass="33162">MEKVRICYKKFIKKAFFILLVFMMLFPANISCAGELTEQAFITVKINGTPIYTDTNPYVKEDRIFIPVRFIAEALNMNVEWIPDEKKITLSDDEDTIQMWLDSNLLIVNDEEILMDVNVEGFNGRIMVPVRYLAEIKGFEVKWDDYTYSVELNKEGVEVPASSVLNRSYTDDDIIWLARIIHVEARYLSIDAKVAIANVVLNRTKHPDFPDTVYDVIFDSKYGKQFPPAHTAAFRQLKPDESCVIAAKMALEGINNVDKCLYFNNQPFKNKSKDFYIKIDGEYFYY</sequence>
<dbReference type="Gene3D" id="3.30.457.10">
    <property type="entry name" value="Copper amine oxidase-like, N-terminal domain"/>
    <property type="match status" value="1"/>
</dbReference>